<dbReference type="AlphaFoldDB" id="A0A2M7XXX9"/>
<name>A0A2M7XXX9_9BACT</name>
<dbReference type="Pfam" id="PF00534">
    <property type="entry name" value="Glycos_transf_1"/>
    <property type="match status" value="1"/>
</dbReference>
<comment type="caution">
    <text evidence="2">The sequence shown here is derived from an EMBL/GenBank/DDBJ whole genome shotgun (WGS) entry which is preliminary data.</text>
</comment>
<sequence length="372" mass="44730">MKKNTLIIMPFTLPWDWSADFQRQTCLELAKRDLKVIAYMSDDAHFFLKKNIQKYQKIKNISFYIPKYYIPFRKFKFIEKINKYLSLLILSFKLRWKRKIIWIFDPQFHYFPNFFQNKTSIYDCVDFFGKEQENDELKLIKNVDKIFVNSQSLLNTHKSKKNEIFLVPQGFNQNEFEKNLKLLNKKKKHKKPIIGYVGGINYRFDYKLLINLISTNPKWNFSFWGPIQNYPGENLNNILKQITNIQQFPNVQFNSTKNKLELINAINNFDICIIPYDIKQKFNLYCYPMKIFEYFYMGKPVISTPIKELELSKFNNLVKIHNSYQDWENQIKKILSKPWSTKIYSQQKKLAIDNSWKNKVDAVLDIIGEINL</sequence>
<gene>
    <name evidence="2" type="ORF">CO165_02755</name>
</gene>
<dbReference type="Gene3D" id="3.40.50.2000">
    <property type="entry name" value="Glycogen Phosphorylase B"/>
    <property type="match status" value="1"/>
</dbReference>
<reference evidence="3" key="1">
    <citation type="submission" date="2017-09" db="EMBL/GenBank/DDBJ databases">
        <title>Depth-based differentiation of microbial function through sediment-hosted aquifers and enrichment of novel symbionts in the deep terrestrial subsurface.</title>
        <authorList>
            <person name="Probst A.J."/>
            <person name="Ladd B."/>
            <person name="Jarett J.K."/>
            <person name="Geller-Mcgrath D.E."/>
            <person name="Sieber C.M.K."/>
            <person name="Emerson J.B."/>
            <person name="Anantharaman K."/>
            <person name="Thomas B.C."/>
            <person name="Malmstrom R."/>
            <person name="Stieglmeier M."/>
            <person name="Klingl A."/>
            <person name="Woyke T."/>
            <person name="Ryan C.M."/>
            <person name="Banfield J.F."/>
        </authorList>
    </citation>
    <scope>NUCLEOTIDE SEQUENCE [LARGE SCALE GENOMIC DNA]</scope>
</reference>
<evidence type="ECO:0000259" key="1">
    <source>
        <dbReference type="Pfam" id="PF00534"/>
    </source>
</evidence>
<dbReference type="InterPro" id="IPR001296">
    <property type="entry name" value="Glyco_trans_1"/>
</dbReference>
<evidence type="ECO:0000313" key="3">
    <source>
        <dbReference type="Proteomes" id="UP000229647"/>
    </source>
</evidence>
<proteinExistence type="predicted"/>
<protein>
    <recommendedName>
        <fullName evidence="1">Glycosyl transferase family 1 domain-containing protein</fullName>
    </recommendedName>
</protein>
<dbReference type="EMBL" id="PFWL01000121">
    <property type="protein sequence ID" value="PJA55582.1"/>
    <property type="molecule type" value="Genomic_DNA"/>
</dbReference>
<accession>A0A2M7XXX9</accession>
<dbReference type="GO" id="GO:0016757">
    <property type="term" value="F:glycosyltransferase activity"/>
    <property type="evidence" value="ECO:0007669"/>
    <property type="project" value="InterPro"/>
</dbReference>
<evidence type="ECO:0000313" key="2">
    <source>
        <dbReference type="EMBL" id="PJA55582.1"/>
    </source>
</evidence>
<dbReference type="Proteomes" id="UP000229647">
    <property type="component" value="Unassembled WGS sequence"/>
</dbReference>
<organism evidence="2 3">
    <name type="scientific">Candidatus Roizmanbacteria bacterium CG_4_9_14_3_um_filter_33_18</name>
    <dbReference type="NCBI Taxonomy" id="1974841"/>
    <lineage>
        <taxon>Bacteria</taxon>
        <taxon>Candidatus Roizmaniibacteriota</taxon>
    </lineage>
</organism>
<feature type="domain" description="Glycosyl transferase family 1" evidence="1">
    <location>
        <begin position="185"/>
        <end position="342"/>
    </location>
</feature>
<dbReference type="SUPFAM" id="SSF53756">
    <property type="entry name" value="UDP-Glycosyltransferase/glycogen phosphorylase"/>
    <property type="match status" value="1"/>
</dbReference>